<dbReference type="Proteomes" id="UP000663859">
    <property type="component" value="Unassembled WGS sequence"/>
</dbReference>
<proteinExistence type="predicted"/>
<evidence type="ECO:0000313" key="1">
    <source>
        <dbReference type="EMBL" id="CAF0688833.1"/>
    </source>
</evidence>
<dbReference type="EMBL" id="CAJNOB010000001">
    <property type="protein sequence ID" value="CAF0688833.1"/>
    <property type="molecule type" value="Genomic_DNA"/>
</dbReference>
<organism evidence="1 2">
    <name type="scientific">Candidatus Methylacidithermus pantelleriae</name>
    <dbReference type="NCBI Taxonomy" id="2744239"/>
    <lineage>
        <taxon>Bacteria</taxon>
        <taxon>Pseudomonadati</taxon>
        <taxon>Verrucomicrobiota</taxon>
        <taxon>Methylacidiphilae</taxon>
        <taxon>Methylacidiphilales</taxon>
        <taxon>Methylacidiphilaceae</taxon>
        <taxon>Candidatus Methylacidithermus</taxon>
    </lineage>
</organism>
<name>A0A8J2BLC5_9BACT</name>
<comment type="caution">
    <text evidence="1">The sequence shown here is derived from an EMBL/GenBank/DDBJ whole genome shotgun (WGS) entry which is preliminary data.</text>
</comment>
<protein>
    <submittedName>
        <fullName evidence="1">Uncharacterized protein</fullName>
    </submittedName>
</protein>
<sequence length="33" mass="3757">MGEECLGEIYRRIDLWVGVENLAEGEPRHDGRG</sequence>
<reference evidence="1" key="1">
    <citation type="submission" date="2021-02" db="EMBL/GenBank/DDBJ databases">
        <authorList>
            <person name="Cremers G."/>
            <person name="Picone N."/>
        </authorList>
    </citation>
    <scope>NUCLEOTIDE SEQUENCE</scope>
    <source>
        <strain evidence="1">PQ17</strain>
    </source>
</reference>
<evidence type="ECO:0000313" key="2">
    <source>
        <dbReference type="Proteomes" id="UP000663859"/>
    </source>
</evidence>
<gene>
    <name evidence="1" type="ORF">MPNT_10022</name>
</gene>
<accession>A0A8J2BLC5</accession>
<keyword evidence="2" id="KW-1185">Reference proteome</keyword>
<dbReference type="AlphaFoldDB" id="A0A8J2BLC5"/>